<evidence type="ECO:0000313" key="2">
    <source>
        <dbReference type="EMBL" id="SHM12406.1"/>
    </source>
</evidence>
<reference evidence="2 3" key="1">
    <citation type="submission" date="2016-11" db="EMBL/GenBank/DDBJ databases">
        <authorList>
            <person name="Jaros S."/>
            <person name="Januszkiewicz K."/>
            <person name="Wedrychowicz H."/>
        </authorList>
    </citation>
    <scope>NUCLEOTIDE SEQUENCE [LARGE SCALE GENOMIC DNA]</scope>
    <source>
        <strain evidence="2 3">CGMCC 4.2025</strain>
    </source>
</reference>
<keyword evidence="3" id="KW-1185">Reference proteome</keyword>
<dbReference type="Gene3D" id="3.10.450.50">
    <property type="match status" value="1"/>
</dbReference>
<feature type="domain" description="SnoaL-like" evidence="1">
    <location>
        <begin position="11"/>
        <end position="114"/>
    </location>
</feature>
<dbReference type="RefSeq" id="WP_073498422.1">
    <property type="nucleotide sequence ID" value="NZ_FRBI01000008.1"/>
</dbReference>
<dbReference type="Pfam" id="PF12680">
    <property type="entry name" value="SnoaL_2"/>
    <property type="match status" value="1"/>
</dbReference>
<evidence type="ECO:0000259" key="1">
    <source>
        <dbReference type="Pfam" id="PF12680"/>
    </source>
</evidence>
<dbReference type="OrthoDB" id="8451859at2"/>
<dbReference type="SUPFAM" id="SSF54427">
    <property type="entry name" value="NTF2-like"/>
    <property type="match status" value="1"/>
</dbReference>
<name>A0A1M7G897_9ACTN</name>
<keyword evidence="2" id="KW-0413">Isomerase</keyword>
<dbReference type="Proteomes" id="UP000184111">
    <property type="component" value="Unassembled WGS sequence"/>
</dbReference>
<dbReference type="EMBL" id="FRBI01000008">
    <property type="protein sequence ID" value="SHM12406.1"/>
    <property type="molecule type" value="Genomic_DNA"/>
</dbReference>
<dbReference type="AlphaFoldDB" id="A0A1M7G897"/>
<dbReference type="InterPro" id="IPR032710">
    <property type="entry name" value="NTF2-like_dom_sf"/>
</dbReference>
<protein>
    <submittedName>
        <fullName evidence="2">Ketosteroid isomerase-related protein</fullName>
    </submittedName>
</protein>
<dbReference type="InterPro" id="IPR037401">
    <property type="entry name" value="SnoaL-like"/>
</dbReference>
<dbReference type="STRING" id="310782.SAMN05216499_108177"/>
<gene>
    <name evidence="2" type="ORF">SAMN05216499_108177</name>
</gene>
<dbReference type="GO" id="GO:0016853">
    <property type="term" value="F:isomerase activity"/>
    <property type="evidence" value="ECO:0007669"/>
    <property type="project" value="UniProtKB-KW"/>
</dbReference>
<accession>A0A1M7G897</accession>
<sequence length="138" mass="14884">MSEQIKELVGKLYDGLAKADVEAIVALFDPSVEIETPPSLPWSKGSYSGIEGAVAYFTSALEYLEETGFSVDEVRVDGEWAAAIGDWTGRFRASGGEFDVRFVHFWLFRDGKVVKGSGISDTVGIVRAYAPDSVPAVG</sequence>
<proteinExistence type="predicted"/>
<evidence type="ECO:0000313" key="3">
    <source>
        <dbReference type="Proteomes" id="UP000184111"/>
    </source>
</evidence>
<organism evidence="2 3">
    <name type="scientific">Actinacidiphila paucisporea</name>
    <dbReference type="NCBI Taxonomy" id="310782"/>
    <lineage>
        <taxon>Bacteria</taxon>
        <taxon>Bacillati</taxon>
        <taxon>Actinomycetota</taxon>
        <taxon>Actinomycetes</taxon>
        <taxon>Kitasatosporales</taxon>
        <taxon>Streptomycetaceae</taxon>
        <taxon>Actinacidiphila</taxon>
    </lineage>
</organism>